<evidence type="ECO:0000256" key="1">
    <source>
        <dbReference type="ARBA" id="ARBA00022448"/>
    </source>
</evidence>
<gene>
    <name evidence="9" type="ORF">CCE28_15590</name>
</gene>
<keyword evidence="3" id="KW-0479">Metal-binding</keyword>
<organism evidence="9 10">
    <name type="scientific">Anaeromicrobium sediminis</name>
    <dbReference type="NCBI Taxonomy" id="1478221"/>
    <lineage>
        <taxon>Bacteria</taxon>
        <taxon>Bacillati</taxon>
        <taxon>Bacillota</taxon>
        <taxon>Clostridia</taxon>
        <taxon>Peptostreptococcales</taxon>
        <taxon>Thermotaleaceae</taxon>
        <taxon>Anaeromicrobium</taxon>
    </lineage>
</organism>
<evidence type="ECO:0000256" key="4">
    <source>
        <dbReference type="ARBA" id="ARBA00022982"/>
    </source>
</evidence>
<keyword evidence="6" id="KW-0411">Iron-sulfur</keyword>
<evidence type="ECO:0000256" key="5">
    <source>
        <dbReference type="ARBA" id="ARBA00023004"/>
    </source>
</evidence>
<keyword evidence="7" id="KW-0812">Transmembrane</keyword>
<dbReference type="PANTHER" id="PTHR30176:SF3">
    <property type="entry name" value="FERREDOXIN-TYPE PROTEIN NAPH"/>
    <property type="match status" value="1"/>
</dbReference>
<evidence type="ECO:0000256" key="6">
    <source>
        <dbReference type="ARBA" id="ARBA00023014"/>
    </source>
</evidence>
<feature type="transmembrane region" description="Helical" evidence="7">
    <location>
        <begin position="86"/>
        <end position="106"/>
    </location>
</feature>
<feature type="transmembrane region" description="Helical" evidence="7">
    <location>
        <begin position="121"/>
        <end position="139"/>
    </location>
</feature>
<protein>
    <submittedName>
        <fullName evidence="9">FMN-binding protein</fullName>
    </submittedName>
</protein>
<keyword evidence="4" id="KW-0249">Electron transport</keyword>
<dbReference type="InterPro" id="IPR051684">
    <property type="entry name" value="Electron_Trans/Redox"/>
</dbReference>
<dbReference type="PANTHER" id="PTHR30176">
    <property type="entry name" value="FERREDOXIN-TYPE PROTEIN NAPH"/>
    <property type="match status" value="1"/>
</dbReference>
<accession>A0A267MFK7</accession>
<dbReference type="EMBL" id="NIBG01000016">
    <property type="protein sequence ID" value="PAB58359.1"/>
    <property type="molecule type" value="Genomic_DNA"/>
</dbReference>
<comment type="caution">
    <text evidence="9">The sequence shown here is derived from an EMBL/GenBank/DDBJ whole genome shotgun (WGS) entry which is preliminary data.</text>
</comment>
<reference evidence="9 10" key="1">
    <citation type="submission" date="2017-06" db="EMBL/GenBank/DDBJ databases">
        <title>Draft genome sequence of anaerobic fermentative bacterium Anaeromicrobium sediminis DY2726D isolated from West Pacific Ocean sediments.</title>
        <authorList>
            <person name="Zeng X."/>
        </authorList>
    </citation>
    <scope>NUCLEOTIDE SEQUENCE [LARGE SCALE GENOMIC DNA]</scope>
    <source>
        <strain evidence="9 10">DY2726D</strain>
    </source>
</reference>
<dbReference type="GO" id="GO:0010181">
    <property type="term" value="F:FMN binding"/>
    <property type="evidence" value="ECO:0007669"/>
    <property type="project" value="InterPro"/>
</dbReference>
<dbReference type="RefSeq" id="WP_095134661.1">
    <property type="nucleotide sequence ID" value="NZ_NIBG01000016.1"/>
</dbReference>
<keyword evidence="1" id="KW-0813">Transport</keyword>
<keyword evidence="10" id="KW-1185">Reference proteome</keyword>
<keyword evidence="7" id="KW-0472">Membrane</keyword>
<evidence type="ECO:0000256" key="2">
    <source>
        <dbReference type="ARBA" id="ARBA00022485"/>
    </source>
</evidence>
<feature type="domain" description="4Fe-4S ferredoxin-type" evidence="8">
    <location>
        <begin position="190"/>
        <end position="220"/>
    </location>
</feature>
<dbReference type="PROSITE" id="PS51379">
    <property type="entry name" value="4FE4S_FER_2"/>
    <property type="match status" value="1"/>
</dbReference>
<dbReference type="Proteomes" id="UP000216024">
    <property type="component" value="Unassembled WGS sequence"/>
</dbReference>
<dbReference type="OrthoDB" id="9806398at2"/>
<dbReference type="SUPFAM" id="SSF54862">
    <property type="entry name" value="4Fe-4S ferredoxins"/>
    <property type="match status" value="1"/>
</dbReference>
<dbReference type="InterPro" id="IPR017896">
    <property type="entry name" value="4Fe4S_Fe-S-bd"/>
</dbReference>
<evidence type="ECO:0000313" key="10">
    <source>
        <dbReference type="Proteomes" id="UP000216024"/>
    </source>
</evidence>
<evidence type="ECO:0000256" key="3">
    <source>
        <dbReference type="ARBA" id="ARBA00022723"/>
    </source>
</evidence>
<feature type="transmembrane region" description="Helical" evidence="7">
    <location>
        <begin position="229"/>
        <end position="249"/>
    </location>
</feature>
<dbReference type="GO" id="GO:0046872">
    <property type="term" value="F:metal ion binding"/>
    <property type="evidence" value="ECO:0007669"/>
    <property type="project" value="UniProtKB-KW"/>
</dbReference>
<keyword evidence="2" id="KW-0004">4Fe-4S</keyword>
<evidence type="ECO:0000259" key="8">
    <source>
        <dbReference type="PROSITE" id="PS51379"/>
    </source>
</evidence>
<dbReference type="InterPro" id="IPR007329">
    <property type="entry name" value="FMN-bd"/>
</dbReference>
<dbReference type="Gene3D" id="3.90.1010.20">
    <property type="match status" value="1"/>
</dbReference>
<keyword evidence="5" id="KW-0408">Iron</keyword>
<evidence type="ECO:0000313" key="9">
    <source>
        <dbReference type="EMBL" id="PAB58359.1"/>
    </source>
</evidence>
<dbReference type="GO" id="GO:0005886">
    <property type="term" value="C:plasma membrane"/>
    <property type="evidence" value="ECO:0007669"/>
    <property type="project" value="TreeGrafter"/>
</dbReference>
<feature type="transmembrane region" description="Helical" evidence="7">
    <location>
        <begin position="30"/>
        <end position="55"/>
    </location>
</feature>
<proteinExistence type="predicted"/>
<dbReference type="SMART" id="SM00900">
    <property type="entry name" value="FMN_bind"/>
    <property type="match status" value="1"/>
</dbReference>
<dbReference type="GO" id="GO:0051539">
    <property type="term" value="F:4 iron, 4 sulfur cluster binding"/>
    <property type="evidence" value="ECO:0007669"/>
    <property type="project" value="UniProtKB-KW"/>
</dbReference>
<name>A0A267MFK7_9FIRM</name>
<sequence>MKKIGLIRKIIQTIAFLPITVIALNNQTYFSVFILILTAIGGAFYCGYLCPFGFLQEIVSIIGNKLKIKKKTVPPKLNSILKLTRYILYILVTVLSVSAIFILLRYDARSNLYLVLIGKQINYAMIISVIMFCTLSLFYKKPFCNYFCIKGAEYGLLSIFRVFSIKRNTKSCVNCKLCDRACEMGITVSTCNSVNSMNCINCFECIKKCPIKNTLTFGLVQPNLLKKKVAFAVLIGAIYVGALHSDYFLKTSIVDANVKAVETSKIVEETTKEPEVDNATYYIGEANGYNDLIKVKVGIEEGVITKISIVDHDEDWDWYTKAKGPIIDAILEKQSADVDTVSGATFTSTGIIEAVKKALEGAEFNK</sequence>
<feature type="transmembrane region" description="Helical" evidence="7">
    <location>
        <begin position="7"/>
        <end position="24"/>
    </location>
</feature>
<dbReference type="AlphaFoldDB" id="A0A267MFK7"/>
<dbReference type="Pfam" id="PF12801">
    <property type="entry name" value="Fer4_5"/>
    <property type="match status" value="2"/>
</dbReference>
<dbReference type="Pfam" id="PF04205">
    <property type="entry name" value="FMN_bind"/>
    <property type="match status" value="1"/>
</dbReference>
<keyword evidence="7" id="KW-1133">Transmembrane helix</keyword>
<evidence type="ECO:0000256" key="7">
    <source>
        <dbReference type="SAM" id="Phobius"/>
    </source>
</evidence>